<dbReference type="PANTHER" id="PTHR22748:SF6">
    <property type="entry name" value="DNA-(APURINIC OR APYRIMIDINIC SITE) ENDONUCLEASE"/>
    <property type="match status" value="1"/>
</dbReference>
<keyword evidence="6" id="KW-0464">Manganese</keyword>
<organism evidence="9 10">
    <name type="scientific">Deinococcus cellulosilyticus (strain DSM 18568 / NBRC 106333 / KACC 11606 / 5516J-15)</name>
    <dbReference type="NCBI Taxonomy" id="1223518"/>
    <lineage>
        <taxon>Bacteria</taxon>
        <taxon>Thermotogati</taxon>
        <taxon>Deinococcota</taxon>
        <taxon>Deinococci</taxon>
        <taxon>Deinococcales</taxon>
        <taxon>Deinococcaceae</taxon>
        <taxon>Deinococcus</taxon>
    </lineage>
</organism>
<dbReference type="EMBL" id="BJXB01000003">
    <property type="protein sequence ID" value="GEM45352.1"/>
    <property type="molecule type" value="Genomic_DNA"/>
</dbReference>
<dbReference type="InterPro" id="IPR036691">
    <property type="entry name" value="Endo/exonu/phosph_ase_sf"/>
</dbReference>
<keyword evidence="4 6" id="KW-0460">Magnesium</keyword>
<dbReference type="GO" id="GO:0006284">
    <property type="term" value="P:base-excision repair"/>
    <property type="evidence" value="ECO:0007669"/>
    <property type="project" value="TreeGrafter"/>
</dbReference>
<dbReference type="NCBIfam" id="TIGR00195">
    <property type="entry name" value="exoDNase_III"/>
    <property type="match status" value="1"/>
</dbReference>
<evidence type="ECO:0000256" key="5">
    <source>
        <dbReference type="PIRSR" id="PIRSR604808-1"/>
    </source>
</evidence>
<evidence type="ECO:0000256" key="7">
    <source>
        <dbReference type="PIRSR" id="PIRSR604808-3"/>
    </source>
</evidence>
<evidence type="ECO:0000313" key="9">
    <source>
        <dbReference type="EMBL" id="GEM45352.1"/>
    </source>
</evidence>
<keyword evidence="2 6" id="KW-0479">Metal-binding</keyword>
<dbReference type="Pfam" id="PF03372">
    <property type="entry name" value="Exo_endo_phos"/>
    <property type="match status" value="1"/>
</dbReference>
<evidence type="ECO:0000313" key="10">
    <source>
        <dbReference type="Proteomes" id="UP000321306"/>
    </source>
</evidence>
<evidence type="ECO:0000256" key="4">
    <source>
        <dbReference type="ARBA" id="ARBA00022842"/>
    </source>
</evidence>
<dbReference type="GO" id="GO:0008081">
    <property type="term" value="F:phosphoric diester hydrolase activity"/>
    <property type="evidence" value="ECO:0007669"/>
    <property type="project" value="TreeGrafter"/>
</dbReference>
<dbReference type="AlphaFoldDB" id="A0A511MXM3"/>
<reference evidence="9 10" key="1">
    <citation type="submission" date="2019-07" db="EMBL/GenBank/DDBJ databases">
        <title>Whole genome shotgun sequence of Deinococcus cellulosilyticus NBRC 106333.</title>
        <authorList>
            <person name="Hosoyama A."/>
            <person name="Uohara A."/>
            <person name="Ohji S."/>
            <person name="Ichikawa N."/>
        </authorList>
    </citation>
    <scope>NUCLEOTIDE SEQUENCE [LARGE SCALE GENOMIC DNA]</scope>
    <source>
        <strain evidence="9 10">NBRC 106333</strain>
    </source>
</reference>
<evidence type="ECO:0000256" key="3">
    <source>
        <dbReference type="ARBA" id="ARBA00022801"/>
    </source>
</evidence>
<sequence length="273" mass="31635">MFHSTKKERLPTWYIDTVHVTTLNLNGLRSAIQKDLSGWITRNDPDILLMQEVRAFPHPEFFDELGYQAHWHAAEKPGYSGVAVASKISPRSVKYGMDRPEFDVEGRVLTVEFDHLTVVSAYVPSGSSGEVRQAFKYRFMDVFFEYTRELLAGLGDRQLIVAGDFNIAHHPIDLKNWKANQKNSGFLPEERAWLTRYLELGLLDTHRRRLGETAEYTWWSNRGQAFANNVGWRLDYQFSTPMLAEKAHFHHTDRENRLSDHAAVSMKYQFPLT</sequence>
<feature type="binding site" evidence="6">
    <location>
        <position position="261"/>
    </location>
    <ligand>
        <name>Mg(2+)</name>
        <dbReference type="ChEBI" id="CHEBI:18420"/>
        <label>1</label>
    </ligand>
</feature>
<feature type="site" description="Transition state stabilizer" evidence="7">
    <location>
        <position position="166"/>
    </location>
</feature>
<dbReference type="OrthoDB" id="9803914at2"/>
<evidence type="ECO:0000256" key="6">
    <source>
        <dbReference type="PIRSR" id="PIRSR604808-2"/>
    </source>
</evidence>
<feature type="binding site" evidence="6">
    <location>
        <position position="52"/>
    </location>
    <ligand>
        <name>Mg(2+)</name>
        <dbReference type="ChEBI" id="CHEBI:18420"/>
        <label>1</label>
    </ligand>
</feature>
<dbReference type="GO" id="GO:0008311">
    <property type="term" value="F:double-stranded DNA 3'-5' DNA exonuclease activity"/>
    <property type="evidence" value="ECO:0007669"/>
    <property type="project" value="TreeGrafter"/>
</dbReference>
<keyword evidence="3" id="KW-0378">Hydrolase</keyword>
<name>A0A511MXM3_DEIC1</name>
<feature type="active site" description="Proton acceptor" evidence="5">
    <location>
        <position position="261"/>
    </location>
</feature>
<feature type="site" description="Interaction with DNA substrate" evidence="7">
    <location>
        <position position="261"/>
    </location>
</feature>
<comment type="caution">
    <text evidence="9">The sequence shown here is derived from an EMBL/GenBank/DDBJ whole genome shotgun (WGS) entry which is preliminary data.</text>
</comment>
<dbReference type="PROSITE" id="PS51435">
    <property type="entry name" value="AP_NUCLEASE_F1_4"/>
    <property type="match status" value="1"/>
</dbReference>
<protein>
    <submittedName>
        <fullName evidence="9">Exodeoxyribonuclease III</fullName>
    </submittedName>
</protein>
<feature type="domain" description="Endonuclease/exonuclease/phosphatase" evidence="8">
    <location>
        <begin position="22"/>
        <end position="261"/>
    </location>
</feature>
<dbReference type="InterPro" id="IPR004808">
    <property type="entry name" value="AP_endonuc_1"/>
</dbReference>
<dbReference type="GO" id="GO:0003906">
    <property type="term" value="F:DNA-(apurinic or apyrimidinic site) endonuclease activity"/>
    <property type="evidence" value="ECO:0007669"/>
    <property type="project" value="TreeGrafter"/>
</dbReference>
<dbReference type="Gene3D" id="3.60.10.10">
    <property type="entry name" value="Endonuclease/exonuclease/phosphatase"/>
    <property type="match status" value="1"/>
</dbReference>
<comment type="cofactor">
    <cofactor evidence="6">
        <name>Mg(2+)</name>
        <dbReference type="ChEBI" id="CHEBI:18420"/>
    </cofactor>
    <cofactor evidence="6">
        <name>Mn(2+)</name>
        <dbReference type="ChEBI" id="CHEBI:29035"/>
    </cofactor>
    <text evidence="6">Probably binds two magnesium or manganese ions per subunit.</text>
</comment>
<dbReference type="Proteomes" id="UP000321306">
    <property type="component" value="Unassembled WGS sequence"/>
</dbReference>
<feature type="binding site" evidence="6">
    <location>
        <position position="24"/>
    </location>
    <ligand>
        <name>Mg(2+)</name>
        <dbReference type="ChEBI" id="CHEBI:18420"/>
        <label>1</label>
    </ligand>
</feature>
<evidence type="ECO:0000259" key="8">
    <source>
        <dbReference type="Pfam" id="PF03372"/>
    </source>
</evidence>
<evidence type="ECO:0000256" key="2">
    <source>
        <dbReference type="ARBA" id="ARBA00022723"/>
    </source>
</evidence>
<feature type="active site" description="Proton donor/acceptor" evidence="5">
    <location>
        <position position="164"/>
    </location>
</feature>
<dbReference type="NCBIfam" id="TIGR00633">
    <property type="entry name" value="xth"/>
    <property type="match status" value="1"/>
</dbReference>
<dbReference type="InterPro" id="IPR005135">
    <property type="entry name" value="Endo/exonuclease/phosphatase"/>
</dbReference>
<dbReference type="SUPFAM" id="SSF56219">
    <property type="entry name" value="DNase I-like"/>
    <property type="match status" value="1"/>
</dbReference>
<feature type="site" description="Important for catalytic activity" evidence="7">
    <location>
        <position position="235"/>
    </location>
</feature>
<comment type="similarity">
    <text evidence="1">Belongs to the DNA repair enzymes AP/ExoA family.</text>
</comment>
<dbReference type="PANTHER" id="PTHR22748">
    <property type="entry name" value="AP ENDONUCLEASE"/>
    <property type="match status" value="1"/>
</dbReference>
<feature type="active site" evidence="5">
    <location>
        <position position="122"/>
    </location>
</feature>
<dbReference type="GO" id="GO:0046872">
    <property type="term" value="F:metal ion binding"/>
    <property type="evidence" value="ECO:0007669"/>
    <property type="project" value="UniProtKB-KW"/>
</dbReference>
<evidence type="ECO:0000256" key="1">
    <source>
        <dbReference type="ARBA" id="ARBA00007092"/>
    </source>
</evidence>
<feature type="binding site" evidence="6">
    <location>
        <position position="164"/>
    </location>
    <ligand>
        <name>Mg(2+)</name>
        <dbReference type="ChEBI" id="CHEBI:18420"/>
        <label>1</label>
    </ligand>
</feature>
<feature type="binding site" evidence="6">
    <location>
        <position position="260"/>
    </location>
    <ligand>
        <name>Mg(2+)</name>
        <dbReference type="ChEBI" id="CHEBI:18420"/>
        <label>1</label>
    </ligand>
</feature>
<accession>A0A511MXM3</accession>
<feature type="binding site" evidence="6">
    <location>
        <position position="166"/>
    </location>
    <ligand>
        <name>Mg(2+)</name>
        <dbReference type="ChEBI" id="CHEBI:18420"/>
        <label>1</label>
    </ligand>
</feature>
<proteinExistence type="inferred from homology"/>
<gene>
    <name evidence="9" type="ORF">DC3_09870</name>
</gene>
<keyword evidence="10" id="KW-1185">Reference proteome</keyword>